<reference evidence="2 3" key="1">
    <citation type="submission" date="2014-07" db="EMBL/GenBank/DDBJ databases">
        <title>Tepidicaulis marinum gen. nov., sp. nov., a novel marine bacterium denitrifying nitrate to nitrous oxide strictly under microaerobic conditions.</title>
        <authorList>
            <person name="Takeuchi M."/>
            <person name="Yamagishi T."/>
            <person name="Kamagata Y."/>
            <person name="Oshima K."/>
            <person name="Hattori M."/>
            <person name="Katayama T."/>
            <person name="Hanada S."/>
            <person name="Tamaki H."/>
            <person name="Marumo K."/>
            <person name="Maeda H."/>
            <person name="Nedachi M."/>
            <person name="Iwasaki W."/>
            <person name="Suwa Y."/>
            <person name="Sakata S."/>
        </authorList>
    </citation>
    <scope>NUCLEOTIDE SEQUENCE [LARGE SCALE GENOMIC DNA]</scope>
    <source>
        <strain evidence="2 3">MA2</strain>
    </source>
</reference>
<dbReference type="InterPro" id="IPR013108">
    <property type="entry name" value="Amidohydro_3"/>
</dbReference>
<dbReference type="Gene3D" id="3.30.1490.130">
    <property type="entry name" value="D-aminoacylase. Domain 3"/>
    <property type="match status" value="1"/>
</dbReference>
<accession>A0A081BE21</accession>
<organism evidence="2 3">
    <name type="scientific">Tepidicaulis marinus</name>
    <dbReference type="NCBI Taxonomy" id="1333998"/>
    <lineage>
        <taxon>Bacteria</taxon>
        <taxon>Pseudomonadati</taxon>
        <taxon>Pseudomonadota</taxon>
        <taxon>Alphaproteobacteria</taxon>
        <taxon>Hyphomicrobiales</taxon>
        <taxon>Parvibaculaceae</taxon>
        <taxon>Tepidicaulis</taxon>
    </lineage>
</organism>
<dbReference type="GO" id="GO:0016812">
    <property type="term" value="F:hydrolase activity, acting on carbon-nitrogen (but not peptide) bonds, in cyclic amides"/>
    <property type="evidence" value="ECO:0007669"/>
    <property type="project" value="TreeGrafter"/>
</dbReference>
<dbReference type="STRING" id="1333998.M2A_2788"/>
<dbReference type="GO" id="GO:0005829">
    <property type="term" value="C:cytosol"/>
    <property type="evidence" value="ECO:0007669"/>
    <property type="project" value="TreeGrafter"/>
</dbReference>
<dbReference type="GO" id="GO:0016811">
    <property type="term" value="F:hydrolase activity, acting on carbon-nitrogen (but not peptide) bonds, in linear amides"/>
    <property type="evidence" value="ECO:0007669"/>
    <property type="project" value="InterPro"/>
</dbReference>
<dbReference type="InterPro" id="IPR050378">
    <property type="entry name" value="Metallo-dep_Hydrolases_sf"/>
</dbReference>
<dbReference type="eggNOG" id="COG3653">
    <property type="taxonomic scope" value="Bacteria"/>
</dbReference>
<protein>
    <submittedName>
        <fullName evidence="2">D-aminoacylase domain-containing protein</fullName>
    </submittedName>
</protein>
<dbReference type="InterPro" id="IPR032466">
    <property type="entry name" value="Metal_Hydrolase"/>
</dbReference>
<dbReference type="RefSeq" id="WP_045448716.1">
    <property type="nucleotide sequence ID" value="NZ_BBIO01000017.1"/>
</dbReference>
<sequence>MGYDLKIVGGFIVDGTGSPGYAGDIGIRDGKVVAMGQAPAGARTAIDARGQVVAPGVVDIHTHYDAQLLWDRNLSISPWHGVTTVVVGNCGFGIAPTRKEHRGLILRTLENVEGMSVKALEAGLGDEWGFETFPEYLDVVEKKGTLINVAVLLGHTPLRLYALGPESTERAARPEEVGHMKSLMREGLEAGALGYATSKSPTHVGYEGRPVPSRLAAFSEIREIASALGEAGEGVIQATVGKELSFDEFAELNRVSGRHVSWTALLGGGGVLNVGSAAEQLARSNELQSAGYAVFPQVTCSPLNFEFRFDQPFLFQSMPVFAPVNKSDHAEKLKLYADNSFRAGFRDAMRGPILNAWDKAVIAYFPDRPEFAERLVRDVAAELGCNSIDLALDLSIQSDLQTRFRLPVANADEDEVAALLRDSCTVLGLSDAGAHASQLCDACFSTHLLGRWVREKRVLTLEEAVRMLTSRPAEVFGIKDRGRLAVGMPADVLIFDAETLGASSLRRVYDLPAGEDRLISDASGISAVVVNGTLIRRNGVDVLGAEGRLPGRLLRHGAAA</sequence>
<evidence type="ECO:0000313" key="3">
    <source>
        <dbReference type="Proteomes" id="UP000028702"/>
    </source>
</evidence>
<proteinExistence type="predicted"/>
<name>A0A081BE21_9HYPH</name>
<gene>
    <name evidence="2" type="ORF">M2A_2788</name>
</gene>
<dbReference type="Gene3D" id="3.20.20.140">
    <property type="entry name" value="Metal-dependent hydrolases"/>
    <property type="match status" value="2"/>
</dbReference>
<evidence type="ECO:0000259" key="1">
    <source>
        <dbReference type="Pfam" id="PF07969"/>
    </source>
</evidence>
<evidence type="ECO:0000313" key="2">
    <source>
        <dbReference type="EMBL" id="GAK46289.1"/>
    </source>
</evidence>
<dbReference type="Gene3D" id="2.30.40.10">
    <property type="entry name" value="Urease, subunit C, domain 1"/>
    <property type="match status" value="1"/>
</dbReference>
<dbReference type="SUPFAM" id="SSF51338">
    <property type="entry name" value="Composite domain of metallo-dependent hydrolases"/>
    <property type="match status" value="1"/>
</dbReference>
<feature type="domain" description="Amidohydrolase 3" evidence="1">
    <location>
        <begin position="45"/>
        <end position="533"/>
    </location>
</feature>
<dbReference type="PANTHER" id="PTHR11647:SF1">
    <property type="entry name" value="COLLAPSIN RESPONSE MEDIATOR PROTEIN"/>
    <property type="match status" value="1"/>
</dbReference>
<dbReference type="InterPro" id="IPR023100">
    <property type="entry name" value="D-aminoacylase_insert_dom_sf"/>
</dbReference>
<dbReference type="EMBL" id="BBIO01000017">
    <property type="protein sequence ID" value="GAK46289.1"/>
    <property type="molecule type" value="Genomic_DNA"/>
</dbReference>
<dbReference type="SUPFAM" id="SSF51556">
    <property type="entry name" value="Metallo-dependent hydrolases"/>
    <property type="match status" value="1"/>
</dbReference>
<dbReference type="InterPro" id="IPR011059">
    <property type="entry name" value="Metal-dep_hydrolase_composite"/>
</dbReference>
<dbReference type="Pfam" id="PF07969">
    <property type="entry name" value="Amidohydro_3"/>
    <property type="match status" value="1"/>
</dbReference>
<keyword evidence="3" id="KW-1185">Reference proteome</keyword>
<comment type="caution">
    <text evidence="2">The sequence shown here is derived from an EMBL/GenBank/DDBJ whole genome shotgun (WGS) entry which is preliminary data.</text>
</comment>
<dbReference type="AlphaFoldDB" id="A0A081BE21"/>
<dbReference type="Proteomes" id="UP000028702">
    <property type="component" value="Unassembled WGS sequence"/>
</dbReference>
<dbReference type="PANTHER" id="PTHR11647">
    <property type="entry name" value="HYDRANTOINASE/DIHYDROPYRIMIDINASE FAMILY MEMBER"/>
    <property type="match status" value="1"/>
</dbReference>